<comment type="caution">
    <text evidence="1">The sequence shown here is derived from an EMBL/GenBank/DDBJ whole genome shotgun (WGS) entry which is preliminary data.</text>
</comment>
<reference evidence="1" key="1">
    <citation type="journal article" date="2014" name="Front. Microbiol.">
        <title>High frequency of phylogenetically diverse reductive dehalogenase-homologous genes in deep subseafloor sedimentary metagenomes.</title>
        <authorList>
            <person name="Kawai M."/>
            <person name="Futagami T."/>
            <person name="Toyoda A."/>
            <person name="Takaki Y."/>
            <person name="Nishi S."/>
            <person name="Hori S."/>
            <person name="Arai W."/>
            <person name="Tsubouchi T."/>
            <person name="Morono Y."/>
            <person name="Uchiyama I."/>
            <person name="Ito T."/>
            <person name="Fujiyama A."/>
            <person name="Inagaki F."/>
            <person name="Takami H."/>
        </authorList>
    </citation>
    <scope>NUCLEOTIDE SEQUENCE</scope>
    <source>
        <strain evidence="1">Expedition CK06-06</strain>
    </source>
</reference>
<evidence type="ECO:0008006" key="2">
    <source>
        <dbReference type="Google" id="ProtNLM"/>
    </source>
</evidence>
<accession>X1K9D1</accession>
<dbReference type="Gene3D" id="3.40.605.10">
    <property type="entry name" value="Aldehyde Dehydrogenase, Chain A, domain 1"/>
    <property type="match status" value="1"/>
</dbReference>
<dbReference type="AlphaFoldDB" id="X1K9D1"/>
<proteinExistence type="predicted"/>
<name>X1K9D1_9ZZZZ</name>
<dbReference type="SUPFAM" id="SSF53720">
    <property type="entry name" value="ALDH-like"/>
    <property type="match status" value="1"/>
</dbReference>
<evidence type="ECO:0000313" key="1">
    <source>
        <dbReference type="EMBL" id="GAI03612.1"/>
    </source>
</evidence>
<dbReference type="EMBL" id="BARV01009733">
    <property type="protein sequence ID" value="GAI03612.1"/>
    <property type="molecule type" value="Genomic_DNA"/>
</dbReference>
<feature type="non-terminal residue" evidence="1">
    <location>
        <position position="59"/>
    </location>
</feature>
<gene>
    <name evidence="1" type="ORF">S06H3_19092</name>
</gene>
<protein>
    <recommendedName>
        <fullName evidence="2">Gamma-glutamyl-phosphate reductase</fullName>
    </recommendedName>
</protein>
<organism evidence="1">
    <name type="scientific">marine sediment metagenome</name>
    <dbReference type="NCBI Taxonomy" id="412755"/>
    <lineage>
        <taxon>unclassified sequences</taxon>
        <taxon>metagenomes</taxon>
        <taxon>ecological metagenomes</taxon>
    </lineage>
</organism>
<dbReference type="GO" id="GO:0016491">
    <property type="term" value="F:oxidoreductase activity"/>
    <property type="evidence" value="ECO:0007669"/>
    <property type="project" value="InterPro"/>
</dbReference>
<dbReference type="InterPro" id="IPR016162">
    <property type="entry name" value="Ald_DH_N"/>
</dbReference>
<dbReference type="InterPro" id="IPR016161">
    <property type="entry name" value="Ald_DH/histidinol_DH"/>
</dbReference>
<sequence length="59" mass="6516">MELAIRELQEKGRAAKAASRKLAFLSTEVKNKALLNVAEALIDKQSEILAANKIDYEEA</sequence>